<organism evidence="9 10">
    <name type="scientific">Polytolypa hystricis (strain UAMH7299)</name>
    <dbReference type="NCBI Taxonomy" id="1447883"/>
    <lineage>
        <taxon>Eukaryota</taxon>
        <taxon>Fungi</taxon>
        <taxon>Dikarya</taxon>
        <taxon>Ascomycota</taxon>
        <taxon>Pezizomycotina</taxon>
        <taxon>Eurotiomycetes</taxon>
        <taxon>Eurotiomycetidae</taxon>
        <taxon>Onygenales</taxon>
        <taxon>Onygenales incertae sedis</taxon>
        <taxon>Polytolypa</taxon>
    </lineage>
</organism>
<gene>
    <name evidence="9" type="ORF">AJ80_09140</name>
</gene>
<dbReference type="GO" id="GO:0008374">
    <property type="term" value="F:O-acyltransferase activity"/>
    <property type="evidence" value="ECO:0007669"/>
    <property type="project" value="InterPro"/>
</dbReference>
<reference evidence="9 10" key="1">
    <citation type="submission" date="2017-10" db="EMBL/GenBank/DDBJ databases">
        <title>Comparative genomics in systemic dimorphic fungi from Ajellomycetaceae.</title>
        <authorList>
            <person name="Munoz J.F."/>
            <person name="Mcewen J.G."/>
            <person name="Clay O.K."/>
            <person name="Cuomo C.A."/>
        </authorList>
    </citation>
    <scope>NUCLEOTIDE SEQUENCE [LARGE SCALE GENOMIC DNA]</scope>
    <source>
        <strain evidence="9 10">UAMH7299</strain>
    </source>
</reference>
<feature type="domain" description="Wax synthase" evidence="8">
    <location>
        <begin position="228"/>
        <end position="302"/>
    </location>
</feature>
<keyword evidence="10" id="KW-1185">Reference proteome</keyword>
<evidence type="ECO:0000259" key="8">
    <source>
        <dbReference type="Pfam" id="PF13813"/>
    </source>
</evidence>
<evidence type="ECO:0000256" key="4">
    <source>
        <dbReference type="ARBA" id="ARBA00022692"/>
    </source>
</evidence>
<name>A0A2B7WVP2_POLH7</name>
<keyword evidence="3" id="KW-0808">Transferase</keyword>
<comment type="caution">
    <text evidence="9">The sequence shown here is derived from an EMBL/GenBank/DDBJ whole genome shotgun (WGS) entry which is preliminary data.</text>
</comment>
<dbReference type="GO" id="GO:0016020">
    <property type="term" value="C:membrane"/>
    <property type="evidence" value="ECO:0007669"/>
    <property type="project" value="UniProtKB-SubCell"/>
</dbReference>
<evidence type="ECO:0000256" key="3">
    <source>
        <dbReference type="ARBA" id="ARBA00022679"/>
    </source>
</evidence>
<proteinExistence type="inferred from homology"/>
<comment type="similarity">
    <text evidence="2">Belongs to the wax synthase family.</text>
</comment>
<evidence type="ECO:0000313" key="10">
    <source>
        <dbReference type="Proteomes" id="UP000224634"/>
    </source>
</evidence>
<keyword evidence="5 7" id="KW-1133">Transmembrane helix</keyword>
<dbReference type="Pfam" id="PF13813">
    <property type="entry name" value="MBOAT_2"/>
    <property type="match status" value="1"/>
</dbReference>
<evidence type="ECO:0000256" key="6">
    <source>
        <dbReference type="ARBA" id="ARBA00023136"/>
    </source>
</evidence>
<dbReference type="PANTHER" id="PTHR31595">
    <property type="entry name" value="LONG-CHAIN-ALCOHOL O-FATTY-ACYLTRANSFERASE 3-RELATED"/>
    <property type="match status" value="1"/>
</dbReference>
<sequence>MDQVLRSLGRNSITPHVLLPVTKLLALSLPPFKGRSSIFVPLIAALAFLSYMNMVTDDHASRLGLVNQWWTFMATLEKLLFSNIEEDYHRIGRKKGEAALMSFGLEKVQWALSLLMSPRGVGWNFQVKGVPVVADKSLRTTKWRFLRLQILRYIKYFVITDLIHVYASRNMYETGVELEFLTVRSSTWTRSFLNAAFSGLKIYFPLQLACTMGSIISVFTGLYEPQDWPPLFGKLKDVTTIRWFWGNFWHQMMRKMFTGYGQALLRTLRIPRGTNLSSYTQLYVSFAISGVFHALMTYNMPGISSLPFEDSFMLAFKFFALQAMGIQFEDTVLAICRRLRLMPESENLSFGRYFGYLWVMSWFWFSLGWGGEALLKSGIMGVNDVPVPIAGKLLSIFNL</sequence>
<dbReference type="OrthoDB" id="1077582at2759"/>
<protein>
    <recommendedName>
        <fullName evidence="8">Wax synthase domain-containing protein</fullName>
    </recommendedName>
</protein>
<dbReference type="EMBL" id="PDNA01000248">
    <property type="protein sequence ID" value="PGH00650.1"/>
    <property type="molecule type" value="Genomic_DNA"/>
</dbReference>
<dbReference type="Proteomes" id="UP000224634">
    <property type="component" value="Unassembled WGS sequence"/>
</dbReference>
<dbReference type="GO" id="GO:0006629">
    <property type="term" value="P:lipid metabolic process"/>
    <property type="evidence" value="ECO:0007669"/>
    <property type="project" value="InterPro"/>
</dbReference>
<feature type="transmembrane region" description="Helical" evidence="7">
    <location>
        <begin position="282"/>
        <end position="300"/>
    </location>
</feature>
<evidence type="ECO:0000256" key="1">
    <source>
        <dbReference type="ARBA" id="ARBA00004141"/>
    </source>
</evidence>
<keyword evidence="4 7" id="KW-0812">Transmembrane</keyword>
<evidence type="ECO:0000313" key="9">
    <source>
        <dbReference type="EMBL" id="PGH00650.1"/>
    </source>
</evidence>
<feature type="transmembrane region" description="Helical" evidence="7">
    <location>
        <begin position="38"/>
        <end position="55"/>
    </location>
</feature>
<keyword evidence="6 7" id="KW-0472">Membrane</keyword>
<comment type="subcellular location">
    <subcellularLocation>
        <location evidence="1">Membrane</location>
        <topology evidence="1">Multi-pass membrane protein</topology>
    </subcellularLocation>
</comment>
<dbReference type="InterPro" id="IPR044851">
    <property type="entry name" value="Wax_synthase"/>
</dbReference>
<dbReference type="PANTHER" id="PTHR31595:SF60">
    <property type="entry name" value="BIOSYNTHESIS PROTEIN (TRI7), PUTATIVE (AFU_ORTHOLOGUE AFUA_8G05970)-RELATED"/>
    <property type="match status" value="1"/>
</dbReference>
<accession>A0A2B7WVP2</accession>
<dbReference type="InterPro" id="IPR032805">
    <property type="entry name" value="Wax_synthase_dom"/>
</dbReference>
<evidence type="ECO:0000256" key="2">
    <source>
        <dbReference type="ARBA" id="ARBA00007282"/>
    </source>
</evidence>
<evidence type="ECO:0000256" key="7">
    <source>
        <dbReference type="SAM" id="Phobius"/>
    </source>
</evidence>
<feature type="transmembrane region" description="Helical" evidence="7">
    <location>
        <begin position="355"/>
        <end position="375"/>
    </location>
</feature>
<dbReference type="STRING" id="1447883.A0A2B7WVP2"/>
<dbReference type="AlphaFoldDB" id="A0A2B7WVP2"/>
<evidence type="ECO:0000256" key="5">
    <source>
        <dbReference type="ARBA" id="ARBA00022989"/>
    </source>
</evidence>
<feature type="transmembrane region" description="Helical" evidence="7">
    <location>
        <begin position="312"/>
        <end position="335"/>
    </location>
</feature>